<proteinExistence type="predicted"/>
<evidence type="ECO:0000313" key="1">
    <source>
        <dbReference type="EMBL" id="NYD88749.1"/>
    </source>
</evidence>
<comment type="caution">
    <text evidence="1">The sequence shown here is derived from an EMBL/GenBank/DDBJ whole genome shotgun (WGS) entry which is preliminary data.</text>
</comment>
<protein>
    <submittedName>
        <fullName evidence="1">Uncharacterized protein</fullName>
    </submittedName>
</protein>
<reference evidence="1 2" key="2">
    <citation type="submission" date="2020-08" db="EMBL/GenBank/DDBJ databases">
        <title>The Agave Microbiome: Exploring the role of microbial communities in plant adaptations to desert environments.</title>
        <authorList>
            <person name="Partida-Martinez L.P."/>
        </authorList>
    </citation>
    <scope>NUCLEOTIDE SEQUENCE [LARGE SCALE GENOMIC DNA]</scope>
    <source>
        <strain evidence="1 2">AS2.3</strain>
    </source>
</reference>
<accession>A0A7Y9FK07</accession>
<name>A0A7Y9FK07_9SPHN</name>
<keyword evidence="2" id="KW-1185">Reference proteome</keyword>
<gene>
    <name evidence="1" type="ORF">HD841_000518</name>
</gene>
<dbReference type="EMBL" id="JACCBY010000001">
    <property type="protein sequence ID" value="NYD88749.1"/>
    <property type="molecule type" value="Genomic_DNA"/>
</dbReference>
<sequence length="458" mass="49484">MTALAYGKGTYRRLAAGLPELRVINMFVETAATSQDGVVMFSRPGLVEAEQRGNGPIRGLFHQAGTLNDVLLSVSGAEVYGDGLLGRVGGAGAVSFAASAAEAIIAAGAAIVRTDGATVADVSFPDGADVIAVAYLGGYFIAVRDESQRFYWSKLRDATSWDGLDYASAESSPDPLYDVVVTGDIMWLLGGQTVEPWTLTGDSILPFSRVEGRIFQRGVLATGCADELDGALYWVGDDRRVYRSGGAMPEPLSDPGIEERIAAASAVSVFSFEYEGHKFLAVRLDTETVLFDATTGEWCEFASFGRPNWRARCAVQYNGVVRFGDDSAGQLWRFDVNAYADDAVPMQKLFTAFQPVTDGSYTLDVIHLDADFGSTPTLQGQGADPIAELRTSRDGGRTWTDWRQSSLGRQGQYRARAVWRRFGSFDAPGGIFEIRCSDPVRFRVSAVRANEAQGGRSR</sequence>
<evidence type="ECO:0000313" key="2">
    <source>
        <dbReference type="Proteomes" id="UP000517753"/>
    </source>
</evidence>
<reference evidence="1 2" key="1">
    <citation type="submission" date="2020-07" db="EMBL/GenBank/DDBJ databases">
        <authorList>
            <person name="Partida-Martinez L."/>
            <person name="Huntemann M."/>
            <person name="Clum A."/>
            <person name="Wang J."/>
            <person name="Palaniappan K."/>
            <person name="Ritter S."/>
            <person name="Chen I.-M."/>
            <person name="Stamatis D."/>
            <person name="Reddy T."/>
            <person name="O'Malley R."/>
            <person name="Daum C."/>
            <person name="Shapiro N."/>
            <person name="Ivanova N."/>
            <person name="Kyrpides N."/>
            <person name="Woyke T."/>
        </authorList>
    </citation>
    <scope>NUCLEOTIDE SEQUENCE [LARGE SCALE GENOMIC DNA]</scope>
    <source>
        <strain evidence="1 2">AS2.3</strain>
    </source>
</reference>
<organism evidence="1 2">
    <name type="scientific">Sphingomonas melonis</name>
    <dbReference type="NCBI Taxonomy" id="152682"/>
    <lineage>
        <taxon>Bacteria</taxon>
        <taxon>Pseudomonadati</taxon>
        <taxon>Pseudomonadota</taxon>
        <taxon>Alphaproteobacteria</taxon>
        <taxon>Sphingomonadales</taxon>
        <taxon>Sphingomonadaceae</taxon>
        <taxon>Sphingomonas</taxon>
    </lineage>
</organism>
<dbReference type="Proteomes" id="UP000517753">
    <property type="component" value="Unassembled WGS sequence"/>
</dbReference>
<dbReference type="RefSeq" id="WP_179507308.1">
    <property type="nucleotide sequence ID" value="NZ_JACCBY010000001.1"/>
</dbReference>
<dbReference type="AlphaFoldDB" id="A0A7Y9FK07"/>